<dbReference type="PANTHER" id="PTHR30411">
    <property type="entry name" value="CYTOPLASMIC PROTEIN"/>
    <property type="match status" value="1"/>
</dbReference>
<evidence type="ECO:0000313" key="3">
    <source>
        <dbReference type="Proteomes" id="UP000032233"/>
    </source>
</evidence>
<dbReference type="GO" id="GO:0002161">
    <property type="term" value="F:aminoacyl-tRNA deacylase activity"/>
    <property type="evidence" value="ECO:0007669"/>
    <property type="project" value="InterPro"/>
</dbReference>
<dbReference type="RefSeq" id="WP_044347453.1">
    <property type="nucleotide sequence ID" value="NZ_AZAC01000008.1"/>
</dbReference>
<reference evidence="2 3" key="1">
    <citation type="submission" date="2013-11" db="EMBL/GenBank/DDBJ databases">
        <title>Metagenomic analysis of a methanogenic consortium involved in long chain n-alkane degradation.</title>
        <authorList>
            <person name="Davidova I.A."/>
            <person name="Callaghan A.V."/>
            <person name="Wawrik B."/>
            <person name="Pruitt S."/>
            <person name="Marks C."/>
            <person name="Duncan K.E."/>
            <person name="Suflita J.M."/>
        </authorList>
    </citation>
    <scope>NUCLEOTIDE SEQUENCE [LARGE SCALE GENOMIC DNA]</scope>
    <source>
        <strain evidence="2 3">SPR</strain>
    </source>
</reference>
<evidence type="ECO:0000313" key="2">
    <source>
        <dbReference type="EMBL" id="KIX14806.1"/>
    </source>
</evidence>
<dbReference type="STRING" id="1429043.X474_06585"/>
<dbReference type="Pfam" id="PF04073">
    <property type="entry name" value="tRNA_edit"/>
    <property type="match status" value="1"/>
</dbReference>
<evidence type="ECO:0000259" key="1">
    <source>
        <dbReference type="Pfam" id="PF04073"/>
    </source>
</evidence>
<proteinExistence type="predicted"/>
<accession>A0A0D2JGE2</accession>
<dbReference type="OrthoDB" id="9798760at2"/>
<dbReference type="PANTHER" id="PTHR30411:SF1">
    <property type="entry name" value="CYTOPLASMIC PROTEIN"/>
    <property type="match status" value="1"/>
</dbReference>
<name>A0A0D2JGE2_9BACT</name>
<dbReference type="InterPro" id="IPR036754">
    <property type="entry name" value="YbaK/aa-tRNA-synt-asso_dom_sf"/>
</dbReference>
<organism evidence="2 3">
    <name type="scientific">Dethiosulfatarculus sandiegensis</name>
    <dbReference type="NCBI Taxonomy" id="1429043"/>
    <lineage>
        <taxon>Bacteria</taxon>
        <taxon>Pseudomonadati</taxon>
        <taxon>Thermodesulfobacteriota</taxon>
        <taxon>Desulfarculia</taxon>
        <taxon>Desulfarculales</taxon>
        <taxon>Desulfarculaceae</taxon>
        <taxon>Dethiosulfatarculus</taxon>
    </lineage>
</organism>
<sequence length="162" mass="17568">MSDINHPSIQKVSQALKNLELEVQIQIMPSSTRTSQDAAQAVHCEVGQIAKSLIFKAKQSQQPVLVIASGANMVDLKKVSALLGEKLGKADADFVKQKTGFTIGGIPPVGHLEPVTTFIDQDLLEYDYIWAAAGTPNAVFKLNSSELPRITQGKISEVRLEK</sequence>
<dbReference type="InterPro" id="IPR007214">
    <property type="entry name" value="YbaK/aa-tRNA-synth-assoc-dom"/>
</dbReference>
<dbReference type="Proteomes" id="UP000032233">
    <property type="component" value="Unassembled WGS sequence"/>
</dbReference>
<gene>
    <name evidence="2" type="ORF">X474_06585</name>
</gene>
<dbReference type="Gene3D" id="3.90.960.10">
    <property type="entry name" value="YbaK/aminoacyl-tRNA synthetase-associated domain"/>
    <property type="match status" value="1"/>
</dbReference>
<keyword evidence="3" id="KW-1185">Reference proteome</keyword>
<dbReference type="EMBL" id="AZAC01000008">
    <property type="protein sequence ID" value="KIX14806.1"/>
    <property type="molecule type" value="Genomic_DNA"/>
</dbReference>
<dbReference type="SUPFAM" id="SSF55826">
    <property type="entry name" value="YbaK/ProRS associated domain"/>
    <property type="match status" value="1"/>
</dbReference>
<comment type="caution">
    <text evidence="2">The sequence shown here is derived from an EMBL/GenBank/DDBJ whole genome shotgun (WGS) entry which is preliminary data.</text>
</comment>
<dbReference type="InParanoid" id="A0A0D2JGE2"/>
<dbReference type="AlphaFoldDB" id="A0A0D2JGE2"/>
<protein>
    <submittedName>
        <fullName evidence="2">Membrane protein</fullName>
    </submittedName>
</protein>
<feature type="domain" description="YbaK/aminoacyl-tRNA synthetase-associated" evidence="1">
    <location>
        <begin position="31"/>
        <end position="149"/>
    </location>
</feature>
<dbReference type="CDD" id="cd04333">
    <property type="entry name" value="ProX_deacylase"/>
    <property type="match status" value="1"/>
</dbReference>